<dbReference type="GO" id="GO:0046656">
    <property type="term" value="P:folic acid biosynthetic process"/>
    <property type="evidence" value="ECO:0007669"/>
    <property type="project" value="UniProtKB-KW"/>
</dbReference>
<dbReference type="Pfam" id="PF02152">
    <property type="entry name" value="FolB"/>
    <property type="match status" value="1"/>
</dbReference>
<name>A0AAV0BJT0_PHAPC</name>
<keyword evidence="1" id="KW-0289">Folate biosynthesis</keyword>
<dbReference type="EMBL" id="CALTRL010005790">
    <property type="protein sequence ID" value="CAH7686401.1"/>
    <property type="molecule type" value="Genomic_DNA"/>
</dbReference>
<comment type="caution">
    <text evidence="3">The sequence shown here is derived from an EMBL/GenBank/DDBJ whole genome shotgun (WGS) entry which is preliminary data.</text>
</comment>
<feature type="domain" description="Dihydroneopterin aldolase/epimerase" evidence="2">
    <location>
        <begin position="128"/>
        <end position="259"/>
    </location>
</feature>
<dbReference type="Gene3D" id="3.30.1130.10">
    <property type="match status" value="1"/>
</dbReference>
<evidence type="ECO:0000313" key="3">
    <source>
        <dbReference type="EMBL" id="CAH7686401.1"/>
    </source>
</evidence>
<dbReference type="AlphaFoldDB" id="A0AAV0BJT0"/>
<sequence>MSFSPFELSERDSIFLKSLTISPRIRTLEAKIENLVLVHVRAFPEDSLNQSASQDSLGDDAICYKELSDFILNRTSKVIYEDFVDLSKDLFHSIIRWVSKSTEKEFGSQLFRGLSITHSFKRPEYYQLRICDLRFNCLIGLLEFERCMRQPVVINLTFWLVKFKLNVDKILSEVSKNVVNSNFFTVEALADSISKQLIDLAKLKTFRIVDSDNQRTNEGASTVSSGTNGDEFDFEKLSVTVDKLNAISSALGAGVEICRSVV</sequence>
<evidence type="ECO:0000259" key="2">
    <source>
        <dbReference type="SMART" id="SM00905"/>
    </source>
</evidence>
<protein>
    <submittedName>
        <fullName evidence="3">Expressed protein</fullName>
    </submittedName>
</protein>
<accession>A0AAV0BJT0</accession>
<evidence type="ECO:0000256" key="1">
    <source>
        <dbReference type="ARBA" id="ARBA00022909"/>
    </source>
</evidence>
<proteinExistence type="predicted"/>
<dbReference type="InterPro" id="IPR043133">
    <property type="entry name" value="GTP-CH-I_C/QueF"/>
</dbReference>
<dbReference type="GO" id="GO:0004150">
    <property type="term" value="F:dihydroneopterin aldolase activity"/>
    <property type="evidence" value="ECO:0007669"/>
    <property type="project" value="InterPro"/>
</dbReference>
<gene>
    <name evidence="3" type="ORF">PPACK8108_LOCUS21045</name>
</gene>
<dbReference type="InterPro" id="IPR006157">
    <property type="entry name" value="FolB_dom"/>
</dbReference>
<dbReference type="Proteomes" id="UP001153365">
    <property type="component" value="Unassembled WGS sequence"/>
</dbReference>
<keyword evidence="4" id="KW-1185">Reference proteome</keyword>
<dbReference type="SMART" id="SM00905">
    <property type="entry name" value="FolB"/>
    <property type="match status" value="1"/>
</dbReference>
<dbReference type="SUPFAM" id="SSF55620">
    <property type="entry name" value="Tetrahydrobiopterin biosynthesis enzymes-like"/>
    <property type="match status" value="1"/>
</dbReference>
<organism evidence="3 4">
    <name type="scientific">Phakopsora pachyrhizi</name>
    <name type="common">Asian soybean rust disease fungus</name>
    <dbReference type="NCBI Taxonomy" id="170000"/>
    <lineage>
        <taxon>Eukaryota</taxon>
        <taxon>Fungi</taxon>
        <taxon>Dikarya</taxon>
        <taxon>Basidiomycota</taxon>
        <taxon>Pucciniomycotina</taxon>
        <taxon>Pucciniomycetes</taxon>
        <taxon>Pucciniales</taxon>
        <taxon>Phakopsoraceae</taxon>
        <taxon>Phakopsora</taxon>
    </lineage>
</organism>
<evidence type="ECO:0000313" key="4">
    <source>
        <dbReference type="Proteomes" id="UP001153365"/>
    </source>
</evidence>
<reference evidence="3" key="1">
    <citation type="submission" date="2022-06" db="EMBL/GenBank/DDBJ databases">
        <authorList>
            <consortium name="SYNGENTA / RWTH Aachen University"/>
        </authorList>
    </citation>
    <scope>NUCLEOTIDE SEQUENCE</scope>
</reference>